<comment type="similarity">
    <text evidence="1 4">Belongs to the bacterial histone-like protein family.</text>
</comment>
<evidence type="ECO:0000256" key="3">
    <source>
        <dbReference type="ARBA" id="ARBA00023125"/>
    </source>
</evidence>
<proteinExistence type="inferred from homology"/>
<dbReference type="PANTHER" id="PTHR33175">
    <property type="entry name" value="DNA-BINDING PROTEIN HU"/>
    <property type="match status" value="1"/>
</dbReference>
<name>A0A3R6JEE0_9FIRM</name>
<dbReference type="GO" id="GO:0005829">
    <property type="term" value="C:cytosol"/>
    <property type="evidence" value="ECO:0007669"/>
    <property type="project" value="TreeGrafter"/>
</dbReference>
<dbReference type="InterPro" id="IPR000119">
    <property type="entry name" value="Hist_DNA-bd"/>
</dbReference>
<dbReference type="Pfam" id="PF00216">
    <property type="entry name" value="Bac_DNA_binding"/>
    <property type="match status" value="1"/>
</dbReference>
<evidence type="ECO:0000313" key="6">
    <source>
        <dbReference type="Proteomes" id="UP000283586"/>
    </source>
</evidence>
<dbReference type="RefSeq" id="WP_118489045.1">
    <property type="nucleotide sequence ID" value="NZ_QRQN01000017.1"/>
</dbReference>
<evidence type="ECO:0000256" key="2">
    <source>
        <dbReference type="ARBA" id="ARBA00023067"/>
    </source>
</evidence>
<dbReference type="SUPFAM" id="SSF47729">
    <property type="entry name" value="IHF-like DNA-binding proteins"/>
    <property type="match status" value="1"/>
</dbReference>
<keyword evidence="2" id="KW-0226">DNA condensation</keyword>
<dbReference type="InterPro" id="IPR010992">
    <property type="entry name" value="IHF-like_DNA-bd_dom_sf"/>
</dbReference>
<dbReference type="GO" id="GO:0030261">
    <property type="term" value="P:chromosome condensation"/>
    <property type="evidence" value="ECO:0007669"/>
    <property type="project" value="UniProtKB-KW"/>
</dbReference>
<evidence type="ECO:0000313" key="5">
    <source>
        <dbReference type="EMBL" id="RHN06110.1"/>
    </source>
</evidence>
<dbReference type="EMBL" id="QRQN01000017">
    <property type="protein sequence ID" value="RHN06110.1"/>
    <property type="molecule type" value="Genomic_DNA"/>
</dbReference>
<evidence type="ECO:0000256" key="1">
    <source>
        <dbReference type="ARBA" id="ARBA00010529"/>
    </source>
</evidence>
<dbReference type="AlphaFoldDB" id="A0A3R6JEE0"/>
<accession>A0A3R6JEE0</accession>
<protein>
    <submittedName>
        <fullName evidence="5">HU family DNA-binding protein</fullName>
    </submittedName>
</protein>
<dbReference type="Gene3D" id="4.10.520.10">
    <property type="entry name" value="IHF-like DNA-binding proteins"/>
    <property type="match status" value="1"/>
</dbReference>
<keyword evidence="3 5" id="KW-0238">DNA-binding</keyword>
<reference evidence="5 6" key="1">
    <citation type="submission" date="2018-08" db="EMBL/GenBank/DDBJ databases">
        <title>A genome reference for cultivated species of the human gut microbiota.</title>
        <authorList>
            <person name="Zou Y."/>
            <person name="Xue W."/>
            <person name="Luo G."/>
        </authorList>
    </citation>
    <scope>NUCLEOTIDE SEQUENCE [LARGE SCALE GENOMIC DNA]</scope>
    <source>
        <strain evidence="5 6">AF31-21AC</strain>
    </source>
</reference>
<organism evidence="5 6">
    <name type="scientific">Roseburia intestinalis</name>
    <dbReference type="NCBI Taxonomy" id="166486"/>
    <lineage>
        <taxon>Bacteria</taxon>
        <taxon>Bacillati</taxon>
        <taxon>Bacillota</taxon>
        <taxon>Clostridia</taxon>
        <taxon>Lachnospirales</taxon>
        <taxon>Lachnospiraceae</taxon>
        <taxon>Roseburia</taxon>
    </lineage>
</organism>
<comment type="caution">
    <text evidence="5">The sequence shown here is derived from an EMBL/GenBank/DDBJ whole genome shotgun (WGS) entry which is preliminary data.</text>
</comment>
<evidence type="ECO:0000256" key="4">
    <source>
        <dbReference type="RuleBase" id="RU003939"/>
    </source>
</evidence>
<dbReference type="Proteomes" id="UP000283586">
    <property type="component" value="Unassembled WGS sequence"/>
</dbReference>
<gene>
    <name evidence="5" type="ORF">DWZ31_13745</name>
</gene>
<dbReference type="GO" id="GO:0030527">
    <property type="term" value="F:structural constituent of chromatin"/>
    <property type="evidence" value="ECO:0007669"/>
    <property type="project" value="InterPro"/>
</dbReference>
<sequence length="103" mass="12125">MTRKEFLNLVAKNAGMPKYKTRIFYDAFMETLMEVLESGDYVSLFGFGRFYLQEYDKYVTSNPKNPKEMITVPARKRLKFDQSIAVKNYLNNSEEADQNEDIE</sequence>
<dbReference type="GO" id="GO:0003677">
    <property type="term" value="F:DNA binding"/>
    <property type="evidence" value="ECO:0007669"/>
    <property type="project" value="UniProtKB-KW"/>
</dbReference>
<dbReference type="PANTHER" id="PTHR33175:SF3">
    <property type="entry name" value="DNA-BINDING PROTEIN HU-BETA"/>
    <property type="match status" value="1"/>
</dbReference>
<dbReference type="SMART" id="SM00411">
    <property type="entry name" value="BHL"/>
    <property type="match status" value="1"/>
</dbReference>